<dbReference type="SUPFAM" id="SSF103473">
    <property type="entry name" value="MFS general substrate transporter"/>
    <property type="match status" value="1"/>
</dbReference>
<feature type="compositionally biased region" description="Basic and acidic residues" evidence="7">
    <location>
        <begin position="190"/>
        <end position="202"/>
    </location>
</feature>
<evidence type="ECO:0000313" key="10">
    <source>
        <dbReference type="EMBL" id="KAJ3432071.1"/>
    </source>
</evidence>
<dbReference type="InterPro" id="IPR020846">
    <property type="entry name" value="MFS_dom"/>
</dbReference>
<dbReference type="GO" id="GO:0005886">
    <property type="term" value="C:plasma membrane"/>
    <property type="evidence" value="ECO:0007669"/>
    <property type="project" value="UniProtKB-SubCell"/>
</dbReference>
<dbReference type="InterPro" id="IPR036259">
    <property type="entry name" value="MFS_trans_sf"/>
</dbReference>
<dbReference type="PANTHER" id="PTHR43414:SF1">
    <property type="entry name" value="PEPTIDE PERMEASE"/>
    <property type="match status" value="1"/>
</dbReference>
<dbReference type="AlphaFoldDB" id="A0AAV7YTT0"/>
<keyword evidence="4 8" id="KW-0812">Transmembrane</keyword>
<evidence type="ECO:0000256" key="2">
    <source>
        <dbReference type="ARBA" id="ARBA00022448"/>
    </source>
</evidence>
<dbReference type="Proteomes" id="UP001146793">
    <property type="component" value="Unassembled WGS sequence"/>
</dbReference>
<proteinExistence type="predicted"/>
<feature type="transmembrane region" description="Helical" evidence="8">
    <location>
        <begin position="7"/>
        <end position="28"/>
    </location>
</feature>
<keyword evidence="3" id="KW-1003">Cell membrane</keyword>
<gene>
    <name evidence="10" type="ORF">M0812_21001</name>
</gene>
<protein>
    <submittedName>
        <fullName evidence="10">Multidrug resistance protein mdtg</fullName>
    </submittedName>
</protein>
<dbReference type="PROSITE" id="PS50850">
    <property type="entry name" value="MFS"/>
    <property type="match status" value="1"/>
</dbReference>
<sequence length="481" mass="54650">MSQKKDLALIYLTQCMNTLSLSGIMTLLPLAVRDYGASPGMIGFVLGSFSITELIGNFVLGWLSDRKGRISILYFSAIFLSISLTCTALVEEVYWVLIFRMITGFFAGIQSVGQAAVSDYASTQKESNDLMSRVILSLSTGYVLGPLIIFVLSFFPIKFKWICFVLGCIIFILIVPFIFINPNTKKFEKPKKYSNDKTTENKEENEEILNDQNTEELDRKPEVNKKEIDDADTRIKSSSNEECDQEILKSDERAPLTKKGWKRFLTKDLILMFACHYLIAATYYVIDCTVPLAIQDKFKKDPETYSSITYTLHGLVAAGSCIKFVPYMSNNVGERKSFKICTIVMVAMCMLWPWIPNYWVYTAIYSLYALFLVQDITLASSLILHIAPLGEEGKTMGIAQLLQASGKSITPIYGLLIYTASYHWFFVYSASFWLLLYIIFSFTDMAKVEKKIKKDDQNKNGELNTEHVSTDRNTEEEDQQL</sequence>
<evidence type="ECO:0000256" key="4">
    <source>
        <dbReference type="ARBA" id="ARBA00022692"/>
    </source>
</evidence>
<reference evidence="10" key="1">
    <citation type="submission" date="2022-08" db="EMBL/GenBank/DDBJ databases">
        <title>Novel sulphate-reducing endosymbionts in the free-living metamonad Anaeramoeba.</title>
        <authorList>
            <person name="Jerlstrom-Hultqvist J."/>
            <person name="Cepicka I."/>
            <person name="Gallot-Lavallee L."/>
            <person name="Salas-Leiva D."/>
            <person name="Curtis B.A."/>
            <person name="Zahonova K."/>
            <person name="Pipaliya S."/>
            <person name="Dacks J."/>
            <person name="Roger A.J."/>
        </authorList>
    </citation>
    <scope>NUCLEOTIDE SEQUENCE</scope>
    <source>
        <strain evidence="10">Busselton2</strain>
    </source>
</reference>
<feature type="transmembrane region" description="Helical" evidence="8">
    <location>
        <begin position="161"/>
        <end position="180"/>
    </location>
</feature>
<keyword evidence="2" id="KW-0813">Transport</keyword>
<evidence type="ECO:0000256" key="5">
    <source>
        <dbReference type="ARBA" id="ARBA00022989"/>
    </source>
</evidence>
<feature type="transmembrane region" description="Helical" evidence="8">
    <location>
        <begin position="96"/>
        <end position="113"/>
    </location>
</feature>
<keyword evidence="6 8" id="KW-0472">Membrane</keyword>
<feature type="transmembrane region" description="Helical" evidence="8">
    <location>
        <begin position="72"/>
        <end position="90"/>
    </location>
</feature>
<evidence type="ECO:0000256" key="8">
    <source>
        <dbReference type="SAM" id="Phobius"/>
    </source>
</evidence>
<feature type="domain" description="Major facilitator superfamily (MFS) profile" evidence="9">
    <location>
        <begin position="6"/>
        <end position="447"/>
    </location>
</feature>
<feature type="transmembrane region" description="Helical" evidence="8">
    <location>
        <begin position="424"/>
        <end position="443"/>
    </location>
</feature>
<feature type="transmembrane region" description="Helical" evidence="8">
    <location>
        <begin position="40"/>
        <end position="60"/>
    </location>
</feature>
<evidence type="ECO:0000256" key="7">
    <source>
        <dbReference type="SAM" id="MobiDB-lite"/>
    </source>
</evidence>
<accession>A0AAV7YTT0</accession>
<comment type="caution">
    <text evidence="10">The sequence shown here is derived from an EMBL/GenBank/DDBJ whole genome shotgun (WGS) entry which is preliminary data.</text>
</comment>
<dbReference type="Gene3D" id="1.20.1250.20">
    <property type="entry name" value="MFS general substrate transporter like domains"/>
    <property type="match status" value="1"/>
</dbReference>
<feature type="transmembrane region" description="Helical" evidence="8">
    <location>
        <begin position="337"/>
        <end position="355"/>
    </location>
</feature>
<comment type="subcellular location">
    <subcellularLocation>
        <location evidence="1">Cell membrane</location>
        <topology evidence="1">Multi-pass membrane protein</topology>
    </subcellularLocation>
</comment>
<feature type="region of interest" description="Disordered" evidence="7">
    <location>
        <begin position="456"/>
        <end position="481"/>
    </location>
</feature>
<dbReference type="Pfam" id="PF07690">
    <property type="entry name" value="MFS_1"/>
    <property type="match status" value="1"/>
</dbReference>
<organism evidence="10 11">
    <name type="scientific">Anaeramoeba flamelloides</name>
    <dbReference type="NCBI Taxonomy" id="1746091"/>
    <lineage>
        <taxon>Eukaryota</taxon>
        <taxon>Metamonada</taxon>
        <taxon>Anaeramoebidae</taxon>
        <taxon>Anaeramoeba</taxon>
    </lineage>
</organism>
<evidence type="ECO:0000256" key="1">
    <source>
        <dbReference type="ARBA" id="ARBA00004651"/>
    </source>
</evidence>
<feature type="compositionally biased region" description="Basic and acidic residues" evidence="7">
    <location>
        <begin position="456"/>
        <end position="473"/>
    </location>
</feature>
<dbReference type="PANTHER" id="PTHR43414">
    <property type="entry name" value="MULTIDRUG RESISTANCE PROTEIN MDTG"/>
    <property type="match status" value="1"/>
</dbReference>
<keyword evidence="5 8" id="KW-1133">Transmembrane helix</keyword>
<evidence type="ECO:0000259" key="9">
    <source>
        <dbReference type="PROSITE" id="PS50850"/>
    </source>
</evidence>
<evidence type="ECO:0000256" key="3">
    <source>
        <dbReference type="ARBA" id="ARBA00022475"/>
    </source>
</evidence>
<dbReference type="EMBL" id="JANTQA010000047">
    <property type="protein sequence ID" value="KAJ3432071.1"/>
    <property type="molecule type" value="Genomic_DNA"/>
</dbReference>
<evidence type="ECO:0000313" key="11">
    <source>
        <dbReference type="Proteomes" id="UP001146793"/>
    </source>
</evidence>
<feature type="region of interest" description="Disordered" evidence="7">
    <location>
        <begin position="190"/>
        <end position="223"/>
    </location>
</feature>
<feature type="compositionally biased region" description="Acidic residues" evidence="7">
    <location>
        <begin position="203"/>
        <end position="215"/>
    </location>
</feature>
<dbReference type="InterPro" id="IPR011701">
    <property type="entry name" value="MFS"/>
</dbReference>
<feature type="transmembrane region" description="Helical" evidence="8">
    <location>
        <begin position="134"/>
        <end position="155"/>
    </location>
</feature>
<name>A0AAV7YTT0_9EUKA</name>
<feature type="transmembrane region" description="Helical" evidence="8">
    <location>
        <begin position="306"/>
        <end position="325"/>
    </location>
</feature>
<feature type="transmembrane region" description="Helical" evidence="8">
    <location>
        <begin position="269"/>
        <end position="286"/>
    </location>
</feature>
<dbReference type="GO" id="GO:0022857">
    <property type="term" value="F:transmembrane transporter activity"/>
    <property type="evidence" value="ECO:0007669"/>
    <property type="project" value="InterPro"/>
</dbReference>
<evidence type="ECO:0000256" key="6">
    <source>
        <dbReference type="ARBA" id="ARBA00023136"/>
    </source>
</evidence>